<organism evidence="4 5">
    <name type="scientific">Fulvivirga marina</name>
    <dbReference type="NCBI Taxonomy" id="2494733"/>
    <lineage>
        <taxon>Bacteria</taxon>
        <taxon>Pseudomonadati</taxon>
        <taxon>Bacteroidota</taxon>
        <taxon>Cytophagia</taxon>
        <taxon>Cytophagales</taxon>
        <taxon>Fulvivirgaceae</taxon>
        <taxon>Fulvivirga</taxon>
    </lineage>
</organism>
<dbReference type="InterPro" id="IPR023614">
    <property type="entry name" value="Porin_dom_sf"/>
</dbReference>
<comment type="caution">
    <text evidence="4">The sequence shown here is derived from an EMBL/GenBank/DDBJ whole genome shotgun (WGS) entry which is preliminary data.</text>
</comment>
<comment type="similarity">
    <text evidence="1">Belongs to the outer membrane porin (Opr) (TC 1.B.25) family.</text>
</comment>
<accession>A0A937G0U5</accession>
<name>A0A937G0U5_9BACT</name>
<protein>
    <submittedName>
        <fullName evidence="4">OprD family outer membrane porin</fullName>
    </submittedName>
</protein>
<evidence type="ECO:0000256" key="2">
    <source>
        <dbReference type="ARBA" id="ARBA00022448"/>
    </source>
</evidence>
<keyword evidence="2" id="KW-0813">Transport</keyword>
<dbReference type="InterPro" id="IPR005318">
    <property type="entry name" value="OM_porin_bac"/>
</dbReference>
<keyword evidence="3" id="KW-0732">Signal</keyword>
<sequence>MRGLIAWILVLVTVQMTNGQEKDQWPGKLSGQFRTYYLGTFNNDNLKDFQALAIGGKIKYVHTFWKHIKVGGALYTSVNSGIQDLSIPDPTTGKVSRYELGLFDVEHPNDHFILIPGELFFQYTHKKHEATIGRMKIASPFINPQDGRMIPTLEQGIWYKYQPNTTLKFQFGVFNAISPRSTHKFFGIGESIGKYPSGRTVDGKPSQYAKNTTSDYIALANIDLQASEGLKLSIWNYYVDNIFNTLYMKPTFDLGNQGMQVSLEWLHQNRIGTGGNSSDSLRYYAHSSADILGLEWRYKWKRSKVSIGYDHILNHGQFIFPREWGREVLFSFQKRERSEGSANNHAVVLTYARDFIWSSSKIQSIISLGHQWKADVTDAENNKYAMPDYTHLNLDMFYTHETLKHFEPELLLTYKLSHGEFPENANFVLNKVDMFQVNLIINYTFK</sequence>
<proteinExistence type="inferred from homology"/>
<dbReference type="EMBL" id="JAEUGD010000064">
    <property type="protein sequence ID" value="MBL6448438.1"/>
    <property type="molecule type" value="Genomic_DNA"/>
</dbReference>
<evidence type="ECO:0000313" key="4">
    <source>
        <dbReference type="EMBL" id="MBL6448438.1"/>
    </source>
</evidence>
<evidence type="ECO:0000313" key="5">
    <source>
        <dbReference type="Proteomes" id="UP000614216"/>
    </source>
</evidence>
<gene>
    <name evidence="4" type="ORF">JMN32_19145</name>
</gene>
<dbReference type="GO" id="GO:0016020">
    <property type="term" value="C:membrane"/>
    <property type="evidence" value="ECO:0007669"/>
    <property type="project" value="InterPro"/>
</dbReference>
<keyword evidence="5" id="KW-1185">Reference proteome</keyword>
<reference evidence="4" key="1">
    <citation type="submission" date="2021-01" db="EMBL/GenBank/DDBJ databases">
        <title>Fulvivirga kasyanovii gen. nov., sp nov., a novel member of the phylum Bacteroidetes isolated from seawater in a mussel farm.</title>
        <authorList>
            <person name="Zhao L.-H."/>
            <person name="Wang Z.-J."/>
        </authorList>
    </citation>
    <scope>NUCLEOTIDE SEQUENCE</scope>
    <source>
        <strain evidence="4">29W222</strain>
    </source>
</reference>
<dbReference type="Proteomes" id="UP000614216">
    <property type="component" value="Unassembled WGS sequence"/>
</dbReference>
<evidence type="ECO:0000256" key="3">
    <source>
        <dbReference type="ARBA" id="ARBA00022729"/>
    </source>
</evidence>
<dbReference type="AlphaFoldDB" id="A0A937G0U5"/>
<dbReference type="Pfam" id="PF03573">
    <property type="entry name" value="OprD"/>
    <property type="match status" value="1"/>
</dbReference>
<evidence type="ECO:0000256" key="1">
    <source>
        <dbReference type="ARBA" id="ARBA00009075"/>
    </source>
</evidence>
<dbReference type="Gene3D" id="2.40.160.10">
    <property type="entry name" value="Porin"/>
    <property type="match status" value="1"/>
</dbReference>
<dbReference type="RefSeq" id="WP_202857977.1">
    <property type="nucleotide sequence ID" value="NZ_JAEUGD010000064.1"/>
</dbReference>